<dbReference type="InterPro" id="IPR027417">
    <property type="entry name" value="P-loop_NTPase"/>
</dbReference>
<dbReference type="Gene3D" id="1.20.272.10">
    <property type="match status" value="1"/>
</dbReference>
<evidence type="ECO:0000256" key="2">
    <source>
        <dbReference type="ARBA" id="ARBA00005378"/>
    </source>
</evidence>
<dbReference type="InterPro" id="IPR008921">
    <property type="entry name" value="DNA_pol3_clamp-load_cplx_C"/>
</dbReference>
<feature type="domain" description="AAA+ ATPase" evidence="7">
    <location>
        <begin position="19"/>
        <end position="174"/>
    </location>
</feature>
<dbReference type="Pfam" id="PF22534">
    <property type="entry name" value="RFC_C"/>
    <property type="match status" value="1"/>
</dbReference>
<dbReference type="GO" id="GO:0005524">
    <property type="term" value="F:ATP binding"/>
    <property type="evidence" value="ECO:0007669"/>
    <property type="project" value="UniProtKB-KW"/>
</dbReference>
<keyword evidence="3" id="KW-0235">DNA replication</keyword>
<dbReference type="SMART" id="SM00382">
    <property type="entry name" value="AAA"/>
    <property type="match status" value="1"/>
</dbReference>
<comment type="similarity">
    <text evidence="2">Belongs to the activator 1 small subunits family.</text>
</comment>
<evidence type="ECO:0000256" key="4">
    <source>
        <dbReference type="ARBA" id="ARBA00022741"/>
    </source>
</evidence>
<dbReference type="CDD" id="cd18140">
    <property type="entry name" value="HLD_clamp_RFC"/>
    <property type="match status" value="1"/>
</dbReference>
<accession>A0A7S4GP63</accession>
<evidence type="ECO:0000313" key="8">
    <source>
        <dbReference type="EMBL" id="CAE0842704.1"/>
    </source>
</evidence>
<dbReference type="SUPFAM" id="SSF52540">
    <property type="entry name" value="P-loop containing nucleoside triphosphate hydrolases"/>
    <property type="match status" value="1"/>
</dbReference>
<evidence type="ECO:0000256" key="6">
    <source>
        <dbReference type="ARBA" id="ARBA00023242"/>
    </source>
</evidence>
<dbReference type="Gene3D" id="3.40.50.300">
    <property type="entry name" value="P-loop containing nucleotide triphosphate hydrolases"/>
    <property type="match status" value="1"/>
</dbReference>
<dbReference type="InterPro" id="IPR047854">
    <property type="entry name" value="RFC_lid"/>
</dbReference>
<dbReference type="Gene3D" id="1.10.8.60">
    <property type="match status" value="1"/>
</dbReference>
<evidence type="ECO:0000256" key="5">
    <source>
        <dbReference type="ARBA" id="ARBA00022840"/>
    </source>
</evidence>
<dbReference type="GO" id="GO:0006281">
    <property type="term" value="P:DNA repair"/>
    <property type="evidence" value="ECO:0007669"/>
    <property type="project" value="UniProtKB-ARBA"/>
</dbReference>
<dbReference type="GO" id="GO:0006271">
    <property type="term" value="P:DNA strand elongation involved in DNA replication"/>
    <property type="evidence" value="ECO:0007669"/>
    <property type="project" value="UniProtKB-ARBA"/>
</dbReference>
<keyword evidence="4" id="KW-0547">Nucleotide-binding</keyword>
<dbReference type="GO" id="GO:0003677">
    <property type="term" value="F:DNA binding"/>
    <property type="evidence" value="ECO:0007669"/>
    <property type="project" value="InterPro"/>
</dbReference>
<comment type="subcellular location">
    <subcellularLocation>
        <location evidence="1">Nucleus</location>
    </subcellularLocation>
</comment>
<name>A0A7S4GP63_9EUGL</name>
<dbReference type="InterPro" id="IPR050238">
    <property type="entry name" value="DNA_Rep/Repair_Clamp_Loader"/>
</dbReference>
<dbReference type="InterPro" id="IPR003593">
    <property type="entry name" value="AAA+_ATPase"/>
</dbReference>
<dbReference type="GO" id="GO:0005663">
    <property type="term" value="C:DNA replication factor C complex"/>
    <property type="evidence" value="ECO:0007669"/>
    <property type="project" value="TreeGrafter"/>
</dbReference>
<protein>
    <recommendedName>
        <fullName evidence="7">AAA+ ATPase domain-containing protein</fullName>
    </recommendedName>
</protein>
<dbReference type="GO" id="GO:0005634">
    <property type="term" value="C:nucleus"/>
    <property type="evidence" value="ECO:0007669"/>
    <property type="project" value="UniProtKB-SubCell"/>
</dbReference>
<dbReference type="FunFam" id="1.20.272.10:FF:000002">
    <property type="entry name" value="Replication factor C subunit 3"/>
    <property type="match status" value="1"/>
</dbReference>
<keyword evidence="5" id="KW-0067">ATP-binding</keyword>
<dbReference type="GO" id="GO:0003689">
    <property type="term" value="F:DNA clamp loader activity"/>
    <property type="evidence" value="ECO:0007669"/>
    <property type="project" value="TreeGrafter"/>
</dbReference>
<dbReference type="FunFam" id="1.10.8.60:FF:000030">
    <property type="entry name" value="replication factor C subunit 3"/>
    <property type="match status" value="1"/>
</dbReference>
<dbReference type="PANTHER" id="PTHR11669">
    <property type="entry name" value="REPLICATION FACTOR C / DNA POLYMERASE III GAMMA-TAU SUBUNIT"/>
    <property type="match status" value="1"/>
</dbReference>
<dbReference type="CDD" id="cd00009">
    <property type="entry name" value="AAA"/>
    <property type="match status" value="1"/>
</dbReference>
<dbReference type="PANTHER" id="PTHR11669:SF1">
    <property type="entry name" value="REPLICATION FACTOR C SUBUNIT 3"/>
    <property type="match status" value="1"/>
</dbReference>
<keyword evidence="6" id="KW-0539">Nucleus</keyword>
<proteinExistence type="inferred from homology"/>
<dbReference type="Pfam" id="PF21960">
    <property type="entry name" value="RCF1-5-like_lid"/>
    <property type="match status" value="1"/>
</dbReference>
<evidence type="ECO:0000256" key="1">
    <source>
        <dbReference type="ARBA" id="ARBA00004123"/>
    </source>
</evidence>
<dbReference type="FunFam" id="3.40.50.300:FF:000136">
    <property type="entry name" value="Replication factor C subunit 5"/>
    <property type="match status" value="1"/>
</dbReference>
<dbReference type="AlphaFoldDB" id="A0A7S4GP63"/>
<sequence>MDVHKEICERLKKVVSEGDFPHLLFYGPSGGGKKTRIMALLRHYFGPGVEKLKSEHKTYKVNDKAIEVSTLSSQYHIEVTPSEAGTSDRIVIMTMIKEIAESAPLDSSGQKSFKVIILNEVDELTRGAQQALRRTMEKYMRTCRLILTANTTSQIIDPLRSRCLGIRIPLPRADEVVGVLNFVAKKEGLQLPLPFAEAIADSSEGNLRRAILSLESCKVAQYPFTANQTVTPPDWEMFTTSIADAMCIEQSPKQILEVRGFLYELLANCIPPTLIIRMLSKELMKNVDTDMKCAVAHWAAHYEHQIKLGSKPILHLEAFVCKFMHIYKKAAAL</sequence>
<evidence type="ECO:0000259" key="7">
    <source>
        <dbReference type="SMART" id="SM00382"/>
    </source>
</evidence>
<reference evidence="8" key="1">
    <citation type="submission" date="2021-01" db="EMBL/GenBank/DDBJ databases">
        <authorList>
            <person name="Corre E."/>
            <person name="Pelletier E."/>
            <person name="Niang G."/>
            <person name="Scheremetjew M."/>
            <person name="Finn R."/>
            <person name="Kale V."/>
            <person name="Holt S."/>
            <person name="Cochrane G."/>
            <person name="Meng A."/>
            <person name="Brown T."/>
            <person name="Cohen L."/>
        </authorList>
    </citation>
    <scope>NUCLEOTIDE SEQUENCE</scope>
    <source>
        <strain evidence="8">CCMP1594</strain>
    </source>
</reference>
<organism evidence="8">
    <name type="scientific">Eutreptiella gymnastica</name>
    <dbReference type="NCBI Taxonomy" id="73025"/>
    <lineage>
        <taxon>Eukaryota</taxon>
        <taxon>Discoba</taxon>
        <taxon>Euglenozoa</taxon>
        <taxon>Euglenida</taxon>
        <taxon>Spirocuta</taxon>
        <taxon>Euglenophyceae</taxon>
        <taxon>Eutreptiales</taxon>
        <taxon>Eutreptiaceae</taxon>
        <taxon>Eutreptiella</taxon>
    </lineage>
</organism>
<evidence type="ECO:0000256" key="3">
    <source>
        <dbReference type="ARBA" id="ARBA00022705"/>
    </source>
</evidence>
<dbReference type="EMBL" id="HBJA01152071">
    <property type="protein sequence ID" value="CAE0842704.1"/>
    <property type="molecule type" value="Transcribed_RNA"/>
</dbReference>
<gene>
    <name evidence="8" type="ORF">EGYM00163_LOCUS52029</name>
</gene>
<dbReference type="Pfam" id="PF13177">
    <property type="entry name" value="DNA_pol3_delta2"/>
    <property type="match status" value="1"/>
</dbReference>
<dbReference type="SUPFAM" id="SSF48019">
    <property type="entry name" value="post-AAA+ oligomerization domain-like"/>
    <property type="match status" value="1"/>
</dbReference>